<keyword evidence="2" id="KW-1185">Reference proteome</keyword>
<dbReference type="Proteomes" id="UP000000428">
    <property type="component" value="Chromosome"/>
</dbReference>
<sequence>MQSMTTVEILYVGGPTAVVELGGVRLLTDPTFDAPGEYPVGSRKLVKTAGPALPPTDLAPVDAVLLSHDQHPDNLDGAGRAYLTEAP</sequence>
<dbReference type="InterPro" id="IPR036866">
    <property type="entry name" value="RibonucZ/Hydroxyglut_hydro"/>
</dbReference>
<gene>
    <name evidence="1" type="ORF">SAVERM_5821</name>
</gene>
<dbReference type="AlphaFoldDB" id="Q82B84"/>
<organism evidence="1 2">
    <name type="scientific">Streptomyces avermitilis (strain ATCC 31267 / DSM 46492 / JCM 5070 / NBRC 14893 / NCIMB 12804 / NRRL 8165 / MA-4680)</name>
    <dbReference type="NCBI Taxonomy" id="227882"/>
    <lineage>
        <taxon>Bacteria</taxon>
        <taxon>Bacillati</taxon>
        <taxon>Actinomycetota</taxon>
        <taxon>Actinomycetes</taxon>
        <taxon>Kitasatosporales</taxon>
        <taxon>Streptomycetaceae</taxon>
        <taxon>Streptomyces</taxon>
    </lineage>
</organism>
<accession>Q82B84</accession>
<reference evidence="1 2" key="2">
    <citation type="journal article" date="2003" name="Nat. Biotechnol.">
        <title>Complete genome sequence and comparative analysis of the industrial microorganism Streptomyces avermitilis.</title>
        <authorList>
            <person name="Ikeda H."/>
            <person name="Ishikawa J."/>
            <person name="Hanamoto A."/>
            <person name="Shinose M."/>
            <person name="Kikuchi H."/>
            <person name="Shiba T."/>
            <person name="Sakaki Y."/>
            <person name="Hattori M."/>
            <person name="Omura S."/>
        </authorList>
    </citation>
    <scope>NUCLEOTIDE SEQUENCE [LARGE SCALE GENOMIC DNA]</scope>
    <source>
        <strain evidence="2">ATCC 31267 / DSM 46492 / JCM 5070 / NBRC 14893 / NCIMB 12804 / NRRL 8165 / MA-4680</strain>
    </source>
</reference>
<dbReference type="SUPFAM" id="SSF56281">
    <property type="entry name" value="Metallo-hydrolase/oxidoreductase"/>
    <property type="match status" value="1"/>
</dbReference>
<proteinExistence type="predicted"/>
<name>Q82B84_STRAW</name>
<dbReference type="KEGG" id="sma:SAVERM_5821"/>
<reference evidence="1 2" key="1">
    <citation type="journal article" date="2001" name="Proc. Natl. Acad. Sci. U.S.A.">
        <title>Genome sequence of an industrial microorganism Streptomyces avermitilis: deducing the ability of producing secondary metabolites.</title>
        <authorList>
            <person name="Omura S."/>
            <person name="Ikeda H."/>
            <person name="Ishikawa J."/>
            <person name="Hanamoto A."/>
            <person name="Takahashi C."/>
            <person name="Shinose M."/>
            <person name="Takahashi Y."/>
            <person name="Horikawa H."/>
            <person name="Nakazawa H."/>
            <person name="Osonoe T."/>
            <person name="Kikuchi H."/>
            <person name="Shiba T."/>
            <person name="Sakaki Y."/>
            <person name="Hattori M."/>
        </authorList>
    </citation>
    <scope>NUCLEOTIDE SEQUENCE [LARGE SCALE GENOMIC DNA]</scope>
    <source>
        <strain evidence="2">ATCC 31267 / DSM 46492 / JCM 5070 / NBRC 14893 / NCIMB 12804 / NRRL 8165 / MA-4680</strain>
    </source>
</reference>
<reference evidence="1 2" key="3">
    <citation type="journal article" date="2014" name="J. Ind. Microbiol. Biotechnol.">
        <title>Genome mining of the Streptomyces avermitilis genome and development of genome-minimized hosts for heterologous expression of biosynthetic gene clusters.</title>
        <authorList>
            <person name="Ikeda H."/>
            <person name="Shin-ya K."/>
            <person name="Omura S."/>
        </authorList>
    </citation>
    <scope>NUCLEOTIDE SEQUENCE [LARGE SCALE GENOMIC DNA]</scope>
    <source>
        <strain evidence="2">ATCC 31267 / DSM 46492 / JCM 5070 / NBRC 14893 / NCIMB 12804 / NRRL 8165 / MA-4680</strain>
    </source>
</reference>
<dbReference type="eggNOG" id="COG2220">
    <property type="taxonomic scope" value="Bacteria"/>
</dbReference>
<protein>
    <recommendedName>
        <fullName evidence="3">Metallo-beta-lactamase domain-containing protein</fullName>
    </recommendedName>
</protein>
<evidence type="ECO:0000313" key="1">
    <source>
        <dbReference type="EMBL" id="BAC73533.1"/>
    </source>
</evidence>
<evidence type="ECO:0000313" key="2">
    <source>
        <dbReference type="Proteomes" id="UP000000428"/>
    </source>
</evidence>
<dbReference type="EMBL" id="BA000030">
    <property type="protein sequence ID" value="BAC73533.1"/>
    <property type="molecule type" value="Genomic_DNA"/>
</dbReference>
<dbReference type="Gene3D" id="3.60.15.10">
    <property type="entry name" value="Ribonuclease Z/Hydroxyacylglutathione hydrolase-like"/>
    <property type="match status" value="1"/>
</dbReference>
<dbReference type="HOGENOM" id="CLU_2481857_0_0_11"/>
<evidence type="ECO:0008006" key="3">
    <source>
        <dbReference type="Google" id="ProtNLM"/>
    </source>
</evidence>